<dbReference type="PROSITE" id="PS50097">
    <property type="entry name" value="BTB"/>
    <property type="match status" value="1"/>
</dbReference>
<feature type="compositionally biased region" description="Polar residues" evidence="1">
    <location>
        <begin position="1511"/>
        <end position="1520"/>
    </location>
</feature>
<feature type="compositionally biased region" description="Low complexity" evidence="1">
    <location>
        <begin position="1087"/>
        <end position="1098"/>
    </location>
</feature>
<feature type="compositionally biased region" description="Polar residues" evidence="1">
    <location>
        <begin position="1814"/>
        <end position="1828"/>
    </location>
</feature>
<organism evidence="3 4">
    <name type="scientific">Loxostege sticticalis</name>
    <name type="common">Beet webworm moth</name>
    <dbReference type="NCBI Taxonomy" id="481309"/>
    <lineage>
        <taxon>Eukaryota</taxon>
        <taxon>Metazoa</taxon>
        <taxon>Ecdysozoa</taxon>
        <taxon>Arthropoda</taxon>
        <taxon>Hexapoda</taxon>
        <taxon>Insecta</taxon>
        <taxon>Pterygota</taxon>
        <taxon>Neoptera</taxon>
        <taxon>Endopterygota</taxon>
        <taxon>Lepidoptera</taxon>
        <taxon>Glossata</taxon>
        <taxon>Ditrysia</taxon>
        <taxon>Pyraloidea</taxon>
        <taxon>Crambidae</taxon>
        <taxon>Pyraustinae</taxon>
        <taxon>Loxostege</taxon>
    </lineage>
</organism>
<feature type="region of interest" description="Disordered" evidence="1">
    <location>
        <begin position="943"/>
        <end position="979"/>
    </location>
</feature>
<feature type="compositionally biased region" description="Polar residues" evidence="1">
    <location>
        <begin position="1687"/>
        <end position="1716"/>
    </location>
</feature>
<feature type="compositionally biased region" description="Polar residues" evidence="1">
    <location>
        <begin position="943"/>
        <end position="952"/>
    </location>
</feature>
<feature type="region of interest" description="Disordered" evidence="1">
    <location>
        <begin position="1511"/>
        <end position="1541"/>
    </location>
</feature>
<evidence type="ECO:0000313" key="4">
    <source>
        <dbReference type="Proteomes" id="UP001549921"/>
    </source>
</evidence>
<dbReference type="InterPro" id="IPR000210">
    <property type="entry name" value="BTB/POZ_dom"/>
</dbReference>
<feature type="region of interest" description="Disordered" evidence="1">
    <location>
        <begin position="381"/>
        <end position="408"/>
    </location>
</feature>
<feature type="compositionally biased region" description="Polar residues" evidence="1">
    <location>
        <begin position="807"/>
        <end position="816"/>
    </location>
</feature>
<evidence type="ECO:0000259" key="2">
    <source>
        <dbReference type="PROSITE" id="PS50097"/>
    </source>
</evidence>
<evidence type="ECO:0000256" key="1">
    <source>
        <dbReference type="SAM" id="MobiDB-lite"/>
    </source>
</evidence>
<feature type="region of interest" description="Disordered" evidence="1">
    <location>
        <begin position="1"/>
        <end position="21"/>
    </location>
</feature>
<dbReference type="CDD" id="cd18490">
    <property type="entry name" value="BACK_BTBD8"/>
    <property type="match status" value="1"/>
</dbReference>
<dbReference type="InterPro" id="IPR011333">
    <property type="entry name" value="SKP1/BTB/POZ_sf"/>
</dbReference>
<dbReference type="Proteomes" id="UP001549921">
    <property type="component" value="Unassembled WGS sequence"/>
</dbReference>
<dbReference type="CDD" id="cd18286">
    <property type="entry name" value="BTB2_POZ_BTBD8"/>
    <property type="match status" value="1"/>
</dbReference>
<feature type="compositionally biased region" description="Basic residues" evidence="1">
    <location>
        <begin position="1521"/>
        <end position="1530"/>
    </location>
</feature>
<sequence length="1894" mass="210282">MPGADTRFKPPSANESSASDEASQLELHLQRQLEEDVARIFDESIYTDIEVVCGKLKILTHTCILKARTNKFYHLLETILHVNIGRSAFDEIYSFVSDTYTECNIKHQEKEILNYLKTISLNNLNAKEEVEEPEEFLTPKCISPFIEKAIKKSISSSPSTELTKEYYALVPIDGNLLEKELIEQDVLSNAFQSIISSQIGEVDKVKGFQRSKPTSLALISSHTSKSVKHSNSCDILIKSHLKDECLNGILKNIEKKADIINGQSAKIDQDIELSKSSDCKSFKSCDPLLDKSADPTYSPDSLIADDPSSSSDYLSAAYTCSPGISSVFPQHLNVEISNTTKMENIFTSSDSGLENTGLLESLTSHKDITLTDMSLTESTLHDLTTDNGSSSRDSESSPIVEKKPSEINVDNSIHSAALSSSENNSLALDQPTRAKEMHCNSSKEEKQRQNEEIVILESSSLSSETGSWESVFPPKLAAKDACEKFIHNERKHFDEPKTMAKRSQCDDFTDINQSLVQKSPFKSTSCFIDAASLVDEEDQAIKIISDTNEVSEIVVSDAPIPMPSKPVPCSTNKVDISPSDWSENDNEDSLEQMDNKDPDSIHKDLSPTIFEMTPITEDSLCTNPFEPSQNKESEETILTNKEDLSHFTSGKDDSITSSGVFMSNTPHNSIMSLKASSLKQYESEESESDTTIVGREGQNIRRSLKKYHESSPIISGGASVEDHLPNISSFSGSPLVRRKIENIPIVSGVYVPPPEEETHVNKSPRPPCAPAWVVDMSTSSKPEKENNNLNNAKKPCDKICDSLRTSSKTSLENYNKSRSSVDSDSSERSSHKFYIDFSSLPDPIPPKVQTESETVNEKKNMFSMYIDFGEKSTLKEVPHRLTAKKNNVGESKITPKHNKNKNECTPISVAVISEPNSNEIFEKYESLCEDPNISISEIISLNGKNTKDTTSGESKDTTLNKDFANEGKTNCERPSQRVSRATIHEESINATIAEESVPHHEEPFVKLSDLDKPVLKTDPSIIKKPERVGDERMTRSIPENNWCEKQNQGNTSRSNEIISSFHSENALSLNRLFPHLRNEFSRSMPGSLSSRTRSPLRLGVEQSPGDIDDQTSDTSDMSSVQSSFCRSIVENSTTEETSQASSLIGNCQSRLGQDLLRMFLEEIAPDVIVEVSGRRIKAHKCILSSRCQYFAGILSGGWVESAGNVIALPPFSFNVVHFALCHIYSGVSTIPDSISIVELATLADMLGLEGLKEAIMFTLKAKYCHHFHKPCAVCKAGVLECFPLCSVYGLDDLYRKCLKWIIKYFPWVWPTKAFATLPSELLEKCYQEIVINMTLENIIDTVYGCGLTVEDLHHIRWGEIVARMCRRLVHAAAHFMAPKLVTVLREIGTLPPDPPPSAKQALDECMAAAIEWAPPDECCRAYALLSSVAREIRNHRFAKPDLITNGNQNNVPGQDNLLYVSAGSWLLQCEGALVRAAPRVCCTQAYIDLPSELRRRLRELGCIMYGGQPTLPNQAPTLQSRRSRSTHNKSNKTQSSSASRSLDIDKVRASFVPYASKPTTLIATEILKSSNTNLQDSKKSCRTVLPKVRTTKAQEERAKFNLSKTNPSQERLNAKVVAKASFENTKPRYLEPKISQENYKRMINTKKLVPKMISSSESSRNSSPIQARNLRTSRMKTRQVSEGKPQALSQDSLATSSRPRTAEPSTDSLSESQTSNKYATYTKTKHTTKGSVESMKCTRYAITPNPSAAVNGKVKTKIPVYLNSLSKSYNTENKVNSDPNFSQKKSHPPVKSSLPTNSSASVPMRNTKAHEKFSSCSLMNATKSSSAKMVTKIVRESPRSNKTKNTKCNSNSKRVQRRGENDPPMDIPVMERSGTFLKDEPTFGDKTTNIDLDQ</sequence>
<evidence type="ECO:0000313" key="3">
    <source>
        <dbReference type="EMBL" id="KAL0852149.1"/>
    </source>
</evidence>
<dbReference type="PANTHER" id="PTHR22427:SF7">
    <property type="entry name" value="GH15728P"/>
    <property type="match status" value="1"/>
</dbReference>
<feature type="compositionally biased region" description="Acidic residues" evidence="1">
    <location>
        <begin position="582"/>
        <end position="591"/>
    </location>
</feature>
<feature type="region of interest" description="Disordered" evidence="1">
    <location>
        <begin position="561"/>
        <end position="600"/>
    </location>
</feature>
<feature type="region of interest" description="Disordered" evidence="1">
    <location>
        <begin position="807"/>
        <end position="828"/>
    </location>
</feature>
<comment type="caution">
    <text evidence="3">The sequence shown here is derived from an EMBL/GenBank/DDBJ whole genome shotgun (WGS) entry which is preliminary data.</text>
</comment>
<dbReference type="InterPro" id="IPR043225">
    <property type="entry name" value="BACK_BTBD8"/>
</dbReference>
<reference evidence="3 4" key="1">
    <citation type="submission" date="2024-06" db="EMBL/GenBank/DDBJ databases">
        <title>A chromosome-level genome assembly of beet webworm, Loxostege sticticalis.</title>
        <authorList>
            <person name="Zhang Y."/>
        </authorList>
    </citation>
    <scope>NUCLEOTIDE SEQUENCE [LARGE SCALE GENOMIC DNA]</scope>
    <source>
        <strain evidence="3">AQ028</strain>
        <tissue evidence="3">Male pupae</tissue>
    </source>
</reference>
<dbReference type="Pfam" id="PF00651">
    <property type="entry name" value="BTB"/>
    <property type="match status" value="1"/>
</dbReference>
<feature type="compositionally biased region" description="Basic and acidic residues" evidence="1">
    <location>
        <begin position="819"/>
        <end position="828"/>
    </location>
</feature>
<feature type="region of interest" description="Disordered" evidence="1">
    <location>
        <begin position="1651"/>
        <end position="1731"/>
    </location>
</feature>
<protein>
    <recommendedName>
        <fullName evidence="2">BTB domain-containing protein</fullName>
    </recommendedName>
</protein>
<feature type="compositionally biased region" description="Low complexity" evidence="1">
    <location>
        <begin position="1654"/>
        <end position="1663"/>
    </location>
</feature>
<feature type="domain" description="BTB" evidence="2">
    <location>
        <begin position="1165"/>
        <end position="1232"/>
    </location>
</feature>
<dbReference type="SMART" id="SM00225">
    <property type="entry name" value="BTB"/>
    <property type="match status" value="2"/>
</dbReference>
<dbReference type="Gene3D" id="3.30.710.10">
    <property type="entry name" value="Potassium Channel Kv1.1, Chain A"/>
    <property type="match status" value="1"/>
</dbReference>
<dbReference type="Pfam" id="PF26017">
    <property type="entry name" value="BACK_BTBD8"/>
    <property type="match status" value="1"/>
</dbReference>
<gene>
    <name evidence="3" type="ORF">ABMA28_000386</name>
</gene>
<dbReference type="PANTHER" id="PTHR22427">
    <property type="entry name" value="GH15728P"/>
    <property type="match status" value="1"/>
</dbReference>
<feature type="compositionally biased region" description="Polar residues" evidence="1">
    <location>
        <begin position="1531"/>
        <end position="1540"/>
    </location>
</feature>
<feature type="compositionally biased region" description="Polar residues" evidence="1">
    <location>
        <begin position="1770"/>
        <end position="1783"/>
    </location>
</feature>
<name>A0ABD0TS12_LOXSC</name>
<feature type="compositionally biased region" description="Low complexity" evidence="1">
    <location>
        <begin position="12"/>
        <end position="21"/>
    </location>
</feature>
<dbReference type="EMBL" id="JBEDNZ010000001">
    <property type="protein sequence ID" value="KAL0852149.1"/>
    <property type="molecule type" value="Genomic_DNA"/>
</dbReference>
<feature type="region of interest" description="Disordered" evidence="1">
    <location>
        <begin position="1770"/>
        <end position="1894"/>
    </location>
</feature>
<feature type="compositionally biased region" description="Polar residues" evidence="1">
    <location>
        <begin position="1885"/>
        <end position="1894"/>
    </location>
</feature>
<accession>A0ABD0TS12</accession>
<feature type="region of interest" description="Disordered" evidence="1">
    <location>
        <begin position="778"/>
        <end position="797"/>
    </location>
</feature>
<proteinExistence type="predicted"/>
<feature type="region of interest" description="Disordered" evidence="1">
    <location>
        <begin position="1081"/>
        <end position="1118"/>
    </location>
</feature>
<dbReference type="SUPFAM" id="SSF54695">
    <property type="entry name" value="POZ domain"/>
    <property type="match status" value="1"/>
</dbReference>
<feature type="compositionally biased region" description="Basic and acidic residues" evidence="1">
    <location>
        <begin position="953"/>
        <end position="975"/>
    </location>
</feature>
<feature type="compositionally biased region" description="Basic and acidic residues" evidence="1">
    <location>
        <begin position="392"/>
        <end position="405"/>
    </location>
</feature>